<comment type="caution">
    <text evidence="2">The sequence shown here is derived from an EMBL/GenBank/DDBJ whole genome shotgun (WGS) entry which is preliminary data.</text>
</comment>
<sequence length="281" mass="32076">MTATTSTAYSRDLGEELRLLRERCSTLNGRKFAILLGWDPSKVSNIEHGKARASEIDLVQYLTACGKDIDYFNDFLTRYRNAFDPYIAQVPDDLRTLAMAESMATKITWVDVLAVPGLIQTREYADALYRKAGLVPEEKIAGCVKFRMDRQSILRRVNRPECRFYVLERVLQTRVGSDKVMEDQYLRMLFNTHILRIVPDDAITLMAGCALLEFDKAPTLAYSETDLAQVFAQDSLAVDRTTSLFKRLDELALDEEQSKRKLAEYVSRLREEPHDGEADLA</sequence>
<dbReference type="AlphaFoldDB" id="A0A316I172"/>
<dbReference type="Pfam" id="PF19054">
    <property type="entry name" value="DUF5753"/>
    <property type="match status" value="1"/>
</dbReference>
<dbReference type="InterPro" id="IPR001387">
    <property type="entry name" value="Cro/C1-type_HTH"/>
</dbReference>
<dbReference type="Proteomes" id="UP000246005">
    <property type="component" value="Unassembled WGS sequence"/>
</dbReference>
<keyword evidence="5" id="KW-1185">Reference proteome</keyword>
<gene>
    <name evidence="3" type="ORF">C8D87_104310</name>
    <name evidence="2" type="ORF">C8D88_105294</name>
</gene>
<feature type="domain" description="HTH cro/C1-type" evidence="1">
    <location>
        <begin position="17"/>
        <end position="72"/>
    </location>
</feature>
<dbReference type="EMBL" id="QGHB01000005">
    <property type="protein sequence ID" value="PWK86251.1"/>
    <property type="molecule type" value="Genomic_DNA"/>
</dbReference>
<evidence type="ECO:0000259" key="1">
    <source>
        <dbReference type="PROSITE" id="PS50943"/>
    </source>
</evidence>
<dbReference type="InterPro" id="IPR043917">
    <property type="entry name" value="DUF5753"/>
</dbReference>
<dbReference type="Pfam" id="PF13560">
    <property type="entry name" value="HTH_31"/>
    <property type="match status" value="1"/>
</dbReference>
<dbReference type="Proteomes" id="UP000248714">
    <property type="component" value="Unassembled WGS sequence"/>
</dbReference>
<evidence type="ECO:0000313" key="2">
    <source>
        <dbReference type="EMBL" id="PWK86251.1"/>
    </source>
</evidence>
<dbReference type="EMBL" id="QLTT01000004">
    <property type="protein sequence ID" value="RAS65759.1"/>
    <property type="molecule type" value="Genomic_DNA"/>
</dbReference>
<accession>A0A316I172</accession>
<dbReference type="CDD" id="cd00093">
    <property type="entry name" value="HTH_XRE"/>
    <property type="match status" value="1"/>
</dbReference>
<organism evidence="2 4">
    <name type="scientific">Lentzea atacamensis</name>
    <dbReference type="NCBI Taxonomy" id="531938"/>
    <lineage>
        <taxon>Bacteria</taxon>
        <taxon>Bacillati</taxon>
        <taxon>Actinomycetota</taxon>
        <taxon>Actinomycetes</taxon>
        <taxon>Pseudonocardiales</taxon>
        <taxon>Pseudonocardiaceae</taxon>
        <taxon>Lentzea</taxon>
    </lineage>
</organism>
<protein>
    <submittedName>
        <fullName evidence="2">Helix-turn-helix protein</fullName>
    </submittedName>
</protein>
<dbReference type="SMART" id="SM00530">
    <property type="entry name" value="HTH_XRE"/>
    <property type="match status" value="1"/>
</dbReference>
<dbReference type="SUPFAM" id="SSF47413">
    <property type="entry name" value="lambda repressor-like DNA-binding domains"/>
    <property type="match status" value="1"/>
</dbReference>
<evidence type="ECO:0000313" key="5">
    <source>
        <dbReference type="Proteomes" id="UP000248714"/>
    </source>
</evidence>
<proteinExistence type="predicted"/>
<name>A0A316I172_9PSEU</name>
<evidence type="ECO:0000313" key="4">
    <source>
        <dbReference type="Proteomes" id="UP000246005"/>
    </source>
</evidence>
<dbReference type="GO" id="GO:0003677">
    <property type="term" value="F:DNA binding"/>
    <property type="evidence" value="ECO:0007669"/>
    <property type="project" value="InterPro"/>
</dbReference>
<reference evidence="2 4" key="1">
    <citation type="submission" date="2018-05" db="EMBL/GenBank/DDBJ databases">
        <title>Genomic Encyclopedia of Type Strains, Phase IV (KMG-IV): sequencing the most valuable type-strain genomes for metagenomic binning, comparative biology and taxonomic classification.</title>
        <authorList>
            <person name="Goeker M."/>
        </authorList>
    </citation>
    <scope>NUCLEOTIDE SEQUENCE [LARGE SCALE GENOMIC DNA]</scope>
    <source>
        <strain evidence="3 5">DSM 45479</strain>
        <strain evidence="2 4">DSM 45480</strain>
    </source>
</reference>
<dbReference type="OrthoDB" id="4966777at2"/>
<evidence type="ECO:0000313" key="3">
    <source>
        <dbReference type="EMBL" id="RAS65759.1"/>
    </source>
</evidence>
<dbReference type="InterPro" id="IPR010982">
    <property type="entry name" value="Lambda_DNA-bd_dom_sf"/>
</dbReference>
<dbReference type="PROSITE" id="PS50943">
    <property type="entry name" value="HTH_CROC1"/>
    <property type="match status" value="1"/>
</dbReference>
<dbReference type="RefSeq" id="WP_109637514.1">
    <property type="nucleotide sequence ID" value="NZ_QGHB01000005.1"/>
</dbReference>
<dbReference type="Gene3D" id="1.10.260.40">
    <property type="entry name" value="lambda repressor-like DNA-binding domains"/>
    <property type="match status" value="1"/>
</dbReference>